<dbReference type="InterPro" id="IPR036390">
    <property type="entry name" value="WH_DNA-bd_sf"/>
</dbReference>
<evidence type="ECO:0008006" key="3">
    <source>
        <dbReference type="Google" id="ProtNLM"/>
    </source>
</evidence>
<comment type="caution">
    <text evidence="1">The sequence shown here is derived from an EMBL/GenBank/DDBJ whole genome shotgun (WGS) entry which is preliminary data.</text>
</comment>
<gene>
    <name evidence="1" type="ORF">ACFO5Q_09595</name>
</gene>
<keyword evidence="2" id="KW-1185">Reference proteome</keyword>
<dbReference type="Gene3D" id="1.10.10.10">
    <property type="entry name" value="Winged helix-like DNA-binding domain superfamily/Winged helix DNA-binding domain"/>
    <property type="match status" value="1"/>
</dbReference>
<proteinExistence type="predicted"/>
<reference evidence="2" key="1">
    <citation type="journal article" date="2019" name="Int. J. Syst. Evol. Microbiol.">
        <title>The Global Catalogue of Microorganisms (GCM) 10K type strain sequencing project: providing services to taxonomists for standard genome sequencing and annotation.</title>
        <authorList>
            <consortium name="The Broad Institute Genomics Platform"/>
            <consortium name="The Broad Institute Genome Sequencing Center for Infectious Disease"/>
            <person name="Wu L."/>
            <person name="Ma J."/>
        </authorList>
    </citation>
    <scope>NUCLEOTIDE SEQUENCE [LARGE SCALE GENOMIC DNA]</scope>
    <source>
        <strain evidence="2">CGMCC 1.15304</strain>
    </source>
</reference>
<dbReference type="RefSeq" id="WP_068151554.1">
    <property type="nucleotide sequence ID" value="NZ_LRUB01000035.1"/>
</dbReference>
<sequence>MGNKEILHELTNVFKRSYPGLTAEAIICFMVAANEKDPTVGDVARVVGMTEPMVYQHLSTLTSAGAGLIGLVNTGDGRNLVQLTPEGQELASSLNQSVS</sequence>
<accession>A0ABV8UA73</accession>
<organism evidence="1 2">
    <name type="scientific">Kordiimonas lipolytica</name>
    <dbReference type="NCBI Taxonomy" id="1662421"/>
    <lineage>
        <taxon>Bacteria</taxon>
        <taxon>Pseudomonadati</taxon>
        <taxon>Pseudomonadota</taxon>
        <taxon>Alphaproteobacteria</taxon>
        <taxon>Kordiimonadales</taxon>
        <taxon>Kordiimonadaceae</taxon>
        <taxon>Kordiimonas</taxon>
    </lineage>
</organism>
<evidence type="ECO:0000313" key="1">
    <source>
        <dbReference type="EMBL" id="MFC4348096.1"/>
    </source>
</evidence>
<dbReference type="EMBL" id="JBHSCR010000005">
    <property type="protein sequence ID" value="MFC4348096.1"/>
    <property type="molecule type" value="Genomic_DNA"/>
</dbReference>
<dbReference type="SUPFAM" id="SSF46785">
    <property type="entry name" value="Winged helix' DNA-binding domain"/>
    <property type="match status" value="1"/>
</dbReference>
<dbReference type="Proteomes" id="UP001595776">
    <property type="component" value="Unassembled WGS sequence"/>
</dbReference>
<dbReference type="InterPro" id="IPR036388">
    <property type="entry name" value="WH-like_DNA-bd_sf"/>
</dbReference>
<evidence type="ECO:0000313" key="2">
    <source>
        <dbReference type="Proteomes" id="UP001595776"/>
    </source>
</evidence>
<name>A0ABV8UA73_9PROT</name>
<protein>
    <recommendedName>
        <fullName evidence="3">Transcriptional regulator</fullName>
    </recommendedName>
</protein>